<feature type="compositionally biased region" description="Polar residues" evidence="1">
    <location>
        <begin position="29"/>
        <end position="45"/>
    </location>
</feature>
<keyword evidence="3" id="KW-1185">Reference proteome</keyword>
<dbReference type="GO" id="GO:0003689">
    <property type="term" value="F:DNA clamp loader activity"/>
    <property type="evidence" value="ECO:0007669"/>
    <property type="project" value="TreeGrafter"/>
</dbReference>
<sequence>MPPHAQAHLLPRPLPLRDHHTTTMDVKASSPSQPPSMTAASSPTLSAVIAEDRRREARRGRGGSLGQGGILPFLIPACGRPAGQVGGRPPHAQLRIKLHRWGTNLLPKSGGGAVTTRKLEARTREPNPPPPPPPPPRPPLGAAAQVVATRHDDAPAVSASVSVPEKRPLREREEPAARAPPAAGSKLAIAEADTSSAGESAGSSETATPVTPAAAESAGSSEATTPATPAAAAWGSRGGTWLKASPKTRVRTLSMQTDTSDESSAQSLTESPTSAVAGDDDDKFVWADKYRPNVLAEFICNKTVAAELYQLVVTHQCRHFIFEGPPAVGKRSMVLALIRDGFGPHDLKIEEQTKRFELKGEIRKHIDVRVKISGHHVEVNVADLHGYEKYVITALLNESIPSPNSVCDHTNCRVIVIHDADKLSSDLQHYIGWFLGRYAGCNKIIFCCSDASNLEGVKYLCKVVTLQPPSFDEIIKVLEYIATQEGIDLPGDLARRITISASNNLRQAIRSFEATWKANYPFVDDQVILTGWEEEISTVARNIMEEPSSKQLFVVRGKIRKLIEHDVSPHFIFSQLVAELKRDKDEEFQHSVDKLALDLNRCKECKLLKQTCEGCKSREAHLKMRNVNIEGFTEEVRDHGETIQCFIKIEEFTVRFLSFYRSLVAKSSNRGSTQ</sequence>
<dbReference type="Gene3D" id="1.20.272.10">
    <property type="match status" value="1"/>
</dbReference>
<dbReference type="PANTHER" id="PTHR11669">
    <property type="entry name" value="REPLICATION FACTOR C / DNA POLYMERASE III GAMMA-TAU SUBUNIT"/>
    <property type="match status" value="1"/>
</dbReference>
<feature type="compositionally biased region" description="Polar residues" evidence="1">
    <location>
        <begin position="251"/>
        <end position="274"/>
    </location>
</feature>
<feature type="compositionally biased region" description="Low complexity" evidence="1">
    <location>
        <begin position="190"/>
        <end position="233"/>
    </location>
</feature>
<dbReference type="InterPro" id="IPR027417">
    <property type="entry name" value="P-loop_NTPase"/>
</dbReference>
<organism evidence="2 3">
    <name type="scientific">Paspalum notatum var. saurae</name>
    <dbReference type="NCBI Taxonomy" id="547442"/>
    <lineage>
        <taxon>Eukaryota</taxon>
        <taxon>Viridiplantae</taxon>
        <taxon>Streptophyta</taxon>
        <taxon>Embryophyta</taxon>
        <taxon>Tracheophyta</taxon>
        <taxon>Spermatophyta</taxon>
        <taxon>Magnoliopsida</taxon>
        <taxon>Liliopsida</taxon>
        <taxon>Poales</taxon>
        <taxon>Poaceae</taxon>
        <taxon>PACMAD clade</taxon>
        <taxon>Panicoideae</taxon>
        <taxon>Andropogonodae</taxon>
        <taxon>Paspaleae</taxon>
        <taxon>Paspalinae</taxon>
        <taxon>Paspalum</taxon>
    </lineage>
</organism>
<dbReference type="InterPro" id="IPR008921">
    <property type="entry name" value="DNA_pol3_clamp-load_cplx_C"/>
</dbReference>
<dbReference type="Gene3D" id="1.10.8.60">
    <property type="match status" value="1"/>
</dbReference>
<dbReference type="SUPFAM" id="SSF48019">
    <property type="entry name" value="post-AAA+ oligomerization domain-like"/>
    <property type="match status" value="1"/>
</dbReference>
<dbReference type="Gene3D" id="3.40.50.300">
    <property type="entry name" value="P-loop containing nucleotide triphosphate hydrolases"/>
    <property type="match status" value="1"/>
</dbReference>
<dbReference type="SUPFAM" id="SSF52540">
    <property type="entry name" value="P-loop containing nucleoside triphosphate hydrolases"/>
    <property type="match status" value="1"/>
</dbReference>
<dbReference type="EMBL" id="CP144746">
    <property type="protein sequence ID" value="WVZ57748.1"/>
    <property type="molecule type" value="Genomic_DNA"/>
</dbReference>
<dbReference type="InterPro" id="IPR050238">
    <property type="entry name" value="DNA_Rep/Repair_Clamp_Loader"/>
</dbReference>
<feature type="compositionally biased region" description="Basic and acidic residues" evidence="1">
    <location>
        <begin position="164"/>
        <end position="176"/>
    </location>
</feature>
<evidence type="ECO:0008006" key="4">
    <source>
        <dbReference type="Google" id="ProtNLM"/>
    </source>
</evidence>
<evidence type="ECO:0000313" key="2">
    <source>
        <dbReference type="EMBL" id="WVZ57748.1"/>
    </source>
</evidence>
<feature type="compositionally biased region" description="Low complexity" evidence="1">
    <location>
        <begin position="1"/>
        <end position="11"/>
    </location>
</feature>
<dbReference type="GO" id="GO:0006261">
    <property type="term" value="P:DNA-templated DNA replication"/>
    <property type="evidence" value="ECO:0007669"/>
    <property type="project" value="TreeGrafter"/>
</dbReference>
<reference evidence="2 3" key="1">
    <citation type="submission" date="2024-02" db="EMBL/GenBank/DDBJ databases">
        <title>High-quality chromosome-scale genome assembly of Pensacola bahiagrass (Paspalum notatum Flugge var. saurae).</title>
        <authorList>
            <person name="Vega J.M."/>
            <person name="Podio M."/>
            <person name="Orjuela J."/>
            <person name="Siena L.A."/>
            <person name="Pessino S.C."/>
            <person name="Combes M.C."/>
            <person name="Mariac C."/>
            <person name="Albertini E."/>
            <person name="Pupilli F."/>
            <person name="Ortiz J.P.A."/>
            <person name="Leblanc O."/>
        </authorList>
    </citation>
    <scope>NUCLEOTIDE SEQUENCE [LARGE SCALE GENOMIC DNA]</scope>
    <source>
        <strain evidence="2">R1</strain>
        <tissue evidence="2">Leaf</tissue>
    </source>
</reference>
<feature type="compositionally biased region" description="Pro residues" evidence="1">
    <location>
        <begin position="126"/>
        <end position="139"/>
    </location>
</feature>
<dbReference type="PANTHER" id="PTHR11669:SF52">
    <property type="entry name" value="OS10G0574500 PROTEIN"/>
    <property type="match status" value="1"/>
</dbReference>
<protein>
    <recommendedName>
        <fullName evidence="4">Replication factor C subunit 3</fullName>
    </recommendedName>
</protein>
<feature type="region of interest" description="Disordered" evidence="1">
    <location>
        <begin position="1"/>
        <end position="68"/>
    </location>
</feature>
<evidence type="ECO:0000313" key="3">
    <source>
        <dbReference type="Proteomes" id="UP001341281"/>
    </source>
</evidence>
<gene>
    <name evidence="2" type="ORF">U9M48_008093</name>
</gene>
<dbReference type="AlphaFoldDB" id="A0AAQ3WCT0"/>
<dbReference type="GO" id="GO:0006281">
    <property type="term" value="P:DNA repair"/>
    <property type="evidence" value="ECO:0007669"/>
    <property type="project" value="TreeGrafter"/>
</dbReference>
<dbReference type="GO" id="GO:0003677">
    <property type="term" value="F:DNA binding"/>
    <property type="evidence" value="ECO:0007669"/>
    <property type="project" value="InterPro"/>
</dbReference>
<name>A0AAQ3WCT0_PASNO</name>
<dbReference type="FunFam" id="1.10.8.60:FF:000030">
    <property type="entry name" value="replication factor C subunit 3"/>
    <property type="match status" value="1"/>
</dbReference>
<accession>A0AAQ3WCT0</accession>
<proteinExistence type="predicted"/>
<dbReference type="Proteomes" id="UP001341281">
    <property type="component" value="Chromosome 02"/>
</dbReference>
<evidence type="ECO:0000256" key="1">
    <source>
        <dbReference type="SAM" id="MobiDB-lite"/>
    </source>
</evidence>
<feature type="region of interest" description="Disordered" evidence="1">
    <location>
        <begin position="103"/>
        <end position="276"/>
    </location>
</feature>
<dbReference type="GO" id="GO:0005634">
    <property type="term" value="C:nucleus"/>
    <property type="evidence" value="ECO:0007669"/>
    <property type="project" value="TreeGrafter"/>
</dbReference>
<dbReference type="FunFam" id="3.40.50.300:FF:001503">
    <property type="entry name" value="Replication factor C subunit 3"/>
    <property type="match status" value="1"/>
</dbReference>
<dbReference type="GO" id="GO:0005663">
    <property type="term" value="C:DNA replication factor C complex"/>
    <property type="evidence" value="ECO:0007669"/>
    <property type="project" value="TreeGrafter"/>
</dbReference>